<dbReference type="AlphaFoldDB" id="A0A2X4PJD3"/>
<gene>
    <name evidence="4" type="primary">phoA</name>
    <name evidence="3" type="ORF">HQ38_00265</name>
    <name evidence="4" type="ORF">NCTC12858_00253</name>
</gene>
<proteinExistence type="predicted"/>
<dbReference type="InterPro" id="IPR039331">
    <property type="entry name" value="PAPs-like"/>
</dbReference>
<organism evidence="4 6">
    <name type="scientific">Porphyromonas crevioricanis</name>
    <dbReference type="NCBI Taxonomy" id="393921"/>
    <lineage>
        <taxon>Bacteria</taxon>
        <taxon>Pseudomonadati</taxon>
        <taxon>Bacteroidota</taxon>
        <taxon>Bacteroidia</taxon>
        <taxon>Bacteroidales</taxon>
        <taxon>Porphyromonadaceae</taxon>
        <taxon>Porphyromonas</taxon>
    </lineage>
</organism>
<name>A0A2X4PJD3_9PORP</name>
<keyword evidence="6" id="KW-1185">Reference proteome</keyword>
<keyword evidence="1" id="KW-0732">Signal</keyword>
<dbReference type="EMBL" id="JQJC01000001">
    <property type="protein sequence ID" value="KGN96984.1"/>
    <property type="molecule type" value="Genomic_DNA"/>
</dbReference>
<dbReference type="InterPro" id="IPR029052">
    <property type="entry name" value="Metallo-depent_PP-like"/>
</dbReference>
<dbReference type="InterPro" id="IPR004843">
    <property type="entry name" value="Calcineurin-like_PHP"/>
</dbReference>
<reference evidence="4 6" key="2">
    <citation type="submission" date="2018-06" db="EMBL/GenBank/DDBJ databases">
        <authorList>
            <consortium name="Pathogen Informatics"/>
            <person name="Doyle S."/>
        </authorList>
    </citation>
    <scope>NUCLEOTIDE SEQUENCE [LARGE SCALE GENOMIC DNA]</scope>
    <source>
        <strain evidence="4 6">NCTC12858</strain>
    </source>
</reference>
<dbReference type="EC" id="3.1.3.1" evidence="4"/>
<feature type="domain" description="Calcineurin-like phosphoesterase" evidence="2">
    <location>
        <begin position="146"/>
        <end position="335"/>
    </location>
</feature>
<dbReference type="PANTHER" id="PTHR22953">
    <property type="entry name" value="ACID PHOSPHATASE RELATED"/>
    <property type="match status" value="1"/>
</dbReference>
<dbReference type="EMBL" id="LS483447">
    <property type="protein sequence ID" value="SQH72435.1"/>
    <property type="molecule type" value="Genomic_DNA"/>
</dbReference>
<dbReference type="KEGG" id="pcre:NCTC12858_00253"/>
<dbReference type="Pfam" id="PF00149">
    <property type="entry name" value="Metallophos"/>
    <property type="match status" value="1"/>
</dbReference>
<reference evidence="3 5" key="1">
    <citation type="submission" date="2014-08" db="EMBL/GenBank/DDBJ databases">
        <title>Porphyromonas crevioricanis strain:COT-253_OH1447 Genome sequencing.</title>
        <authorList>
            <person name="Wallis C."/>
            <person name="Deusch O."/>
            <person name="O'Flynn C."/>
            <person name="Davis I."/>
            <person name="Jospin G."/>
            <person name="Darling A.E."/>
            <person name="Coil D.A."/>
            <person name="Alexiev A."/>
            <person name="Horsfall A."/>
            <person name="Kirkwood N."/>
            <person name="Harris S."/>
            <person name="Eisen J.A."/>
        </authorList>
    </citation>
    <scope>NUCLEOTIDE SEQUENCE [LARGE SCALE GENOMIC DNA]</scope>
    <source>
        <strain evidence="5">COT-253 OH1447</strain>
        <strain evidence="3">COT-253_OH1447</strain>
    </source>
</reference>
<sequence length="465" mass="53384">MNFTRKRSLRFLIPLILLVGLVIFLSLRWKVWFSNLPEVSYTPSDTIDRLTLTPGQDICHDVTVSWRAGSEPAKSWVVYTSDSMPEIHLPAMASRVESRGGVDVFYSAHLKGLDNQREYKIQVYTDGCSNTDSLTIAFPHPDSTLRLMYLGDLQDIDLAEAKKKLDSISRYYLSTDLYLQVGDLIERPMNSYWDLVYRSVGETLMKRRFVATPGNHEVIKGFRKKIDPRWKAQFNYPLNGPAGQEGLSYYIDHPHCRIVSLNSNHLDRPLELYHQLSWLDDVLGSASQPFLIVMMHHSVKPVRGTRSHPIMYSLVRPILERHKVDLVLAGHDHAYARTTHPDKDAYRSTTPVYLISSFSGKCYENGFSPIFDRLGSGTAFYSLIELTDRSLDFSTYTIDQQLTDHFRLLRPDKAEGQGRVPSRFEELGLDLPEYLLFDQFAGNEKGRKKRAAYQEALKKRLSNKH</sequence>
<accession>A0A2X4PJD3</accession>
<evidence type="ECO:0000259" key="2">
    <source>
        <dbReference type="Pfam" id="PF00149"/>
    </source>
</evidence>
<protein>
    <submittedName>
        <fullName evidence="4">Alkaline phosphatase</fullName>
        <ecNumber evidence="4">3.1.3.1</ecNumber>
    </submittedName>
</protein>
<dbReference type="Gene3D" id="3.60.21.10">
    <property type="match status" value="1"/>
</dbReference>
<evidence type="ECO:0000256" key="1">
    <source>
        <dbReference type="ARBA" id="ARBA00022729"/>
    </source>
</evidence>
<keyword evidence="4" id="KW-0378">Hydrolase</keyword>
<evidence type="ECO:0000313" key="6">
    <source>
        <dbReference type="Proteomes" id="UP000249300"/>
    </source>
</evidence>
<evidence type="ECO:0000313" key="4">
    <source>
        <dbReference type="EMBL" id="SQH72435.1"/>
    </source>
</evidence>
<evidence type="ECO:0000313" key="3">
    <source>
        <dbReference type="EMBL" id="KGN96984.1"/>
    </source>
</evidence>
<evidence type="ECO:0000313" key="5">
    <source>
        <dbReference type="Proteomes" id="UP000030136"/>
    </source>
</evidence>
<dbReference type="Proteomes" id="UP000030136">
    <property type="component" value="Unassembled WGS sequence"/>
</dbReference>
<dbReference type="Proteomes" id="UP000249300">
    <property type="component" value="Chromosome 1"/>
</dbReference>
<dbReference type="PANTHER" id="PTHR22953:SF153">
    <property type="entry name" value="PURPLE ACID PHOSPHATASE"/>
    <property type="match status" value="1"/>
</dbReference>
<dbReference type="SUPFAM" id="SSF56300">
    <property type="entry name" value="Metallo-dependent phosphatases"/>
    <property type="match status" value="1"/>
</dbReference>
<dbReference type="RefSeq" id="WP_023939251.1">
    <property type="nucleotide sequence ID" value="NZ_JQJC01000001.1"/>
</dbReference>
<dbReference type="GO" id="GO:0003993">
    <property type="term" value="F:acid phosphatase activity"/>
    <property type="evidence" value="ECO:0007669"/>
    <property type="project" value="InterPro"/>
</dbReference>
<dbReference type="GO" id="GO:0004035">
    <property type="term" value="F:alkaline phosphatase activity"/>
    <property type="evidence" value="ECO:0007669"/>
    <property type="project" value="UniProtKB-EC"/>
</dbReference>